<comment type="caution">
    <text evidence="1">The sequence shown here is derived from an EMBL/GenBank/DDBJ whole genome shotgun (WGS) entry which is preliminary data.</text>
</comment>
<accession>A0A7C9VHQ3</accession>
<evidence type="ECO:0000313" key="2">
    <source>
        <dbReference type="Proteomes" id="UP000480266"/>
    </source>
</evidence>
<keyword evidence="2" id="KW-1185">Reference proteome</keyword>
<dbReference type="Proteomes" id="UP000480266">
    <property type="component" value="Unassembled WGS sequence"/>
</dbReference>
<dbReference type="EMBL" id="JAAMRR010001200">
    <property type="protein sequence ID" value="NGX98107.1"/>
    <property type="molecule type" value="Genomic_DNA"/>
</dbReference>
<name>A0A7C9VHQ3_9BRAD</name>
<proteinExistence type="predicted"/>
<gene>
    <name evidence="1" type="ORF">G4V63_23750</name>
</gene>
<evidence type="ECO:0000313" key="1">
    <source>
        <dbReference type="EMBL" id="NGX98107.1"/>
    </source>
</evidence>
<protein>
    <submittedName>
        <fullName evidence="1">DUF2877 domain-containing protein</fullName>
    </submittedName>
</protein>
<sequence>MAIADRMQTSVPWSGIRPLPAIRELGLLAEKALRSEREGRVVAVFESSFYAVVGGQWICVGLPHLGSGPLHVLCERRPLCWPAIGAAVSVNRSTLCIDNRPLATFGDASIWRPVSAVCWTLAGLQRGLGAVDESFLVGPTEEGLASAGCAQRHEKLTPLVAIAAPGIAALDRVITNALDGRASVQTDRAELVTLIGLGPGLTPSGDDLLGGALIALAALDLSNVRDLLWSAVREHLDRTNDISATHLRTAALGYGAAAMHAAIHTTISGDVNRVAPALAAVSAIGHSSGRDGFAGALIVLRAIERHFACDEQRPPAFNRI</sequence>
<reference evidence="1" key="1">
    <citation type="submission" date="2020-02" db="EMBL/GenBank/DDBJ databases">
        <title>Draft genome sequence of Candidatus Afipia apatlaquensis IBT-C3, a potential strain for decolorization of textile dyes.</title>
        <authorList>
            <person name="Sanchez-Reyes A."/>
            <person name="Breton-Deval L."/>
            <person name="Mangelson H."/>
            <person name="Sanchez-Flores A."/>
        </authorList>
    </citation>
    <scope>NUCLEOTIDE SEQUENCE [LARGE SCALE GENOMIC DNA]</scope>
    <source>
        <strain evidence="1">IBT-C3</strain>
    </source>
</reference>
<dbReference type="AlphaFoldDB" id="A0A7C9VHQ3"/>
<dbReference type="Pfam" id="PF11392">
    <property type="entry name" value="AllH"/>
    <property type="match status" value="1"/>
</dbReference>
<organism evidence="1 2">
    <name type="scientific">Candidatus Afipia apatlaquensis</name>
    <dbReference type="NCBI Taxonomy" id="2712852"/>
    <lineage>
        <taxon>Bacteria</taxon>
        <taxon>Pseudomonadati</taxon>
        <taxon>Pseudomonadota</taxon>
        <taxon>Alphaproteobacteria</taxon>
        <taxon>Hyphomicrobiales</taxon>
        <taxon>Nitrobacteraceae</taxon>
        <taxon>Afipia</taxon>
    </lineage>
</organism>
<dbReference type="InterPro" id="IPR021530">
    <property type="entry name" value="AllH-like"/>
</dbReference>